<dbReference type="EMBL" id="OZ075118">
    <property type="protein sequence ID" value="CAL5091206.1"/>
    <property type="molecule type" value="Genomic_DNA"/>
</dbReference>
<dbReference type="PANTHER" id="PTHR33085:SF102">
    <property type="entry name" value="DUF1618 DOMAIN-CONTAINING PROTEIN"/>
    <property type="match status" value="1"/>
</dbReference>
<sequence length="370" mass="41596">MIRRRFVNLVVDNYSTGERSLHRLDAAKHLFCPSTAKAEAAHGATQDNNGVRTPPEIGNLPRLPPPTMNLGPFSTTVYACLLDDTFVLLSPRTSDGRILHTSREKGLTHLYDAGVGSTAAIPTLQRRSGSPILLPIAGAGEEEEERVYAMKTHCGDPSFEVLDFSQHPHKWEPLPLPPFVKSSNIRCFTAIDDGHTICVSTEYETTGTYCFDTRSHEWRKAGDWVLPFEGRVDYVPELETWLGFSSPLSCLNPQPPYVWEDLNPPKEEEILEIGGRFAGTVLQRSMYWWPYGEHLVNLGAGRFCIAKVFQIQQEIKLHLHFEGNSTSGEEFVVLIGVEVVRDRDGEGGLRMVKHKSKRYVFTSDRIRCVL</sequence>
<dbReference type="InterPro" id="IPR012871">
    <property type="entry name" value="DUF1668_ORYSA"/>
</dbReference>
<feature type="region of interest" description="Disordered" evidence="1">
    <location>
        <begin position="41"/>
        <end position="66"/>
    </location>
</feature>
<name>A0ABC9GC50_9POAL</name>
<evidence type="ECO:0000313" key="2">
    <source>
        <dbReference type="EMBL" id="CAL5091206.1"/>
    </source>
</evidence>
<accession>A0ABC9GC50</accession>
<organism evidence="2 3">
    <name type="scientific">Urochloa decumbens</name>
    <dbReference type="NCBI Taxonomy" id="240449"/>
    <lineage>
        <taxon>Eukaryota</taxon>
        <taxon>Viridiplantae</taxon>
        <taxon>Streptophyta</taxon>
        <taxon>Embryophyta</taxon>
        <taxon>Tracheophyta</taxon>
        <taxon>Spermatophyta</taxon>
        <taxon>Magnoliopsida</taxon>
        <taxon>Liliopsida</taxon>
        <taxon>Poales</taxon>
        <taxon>Poaceae</taxon>
        <taxon>PACMAD clade</taxon>
        <taxon>Panicoideae</taxon>
        <taxon>Panicodae</taxon>
        <taxon>Paniceae</taxon>
        <taxon>Melinidinae</taxon>
        <taxon>Urochloa</taxon>
    </lineage>
</organism>
<reference evidence="3" key="1">
    <citation type="submission" date="2024-06" db="EMBL/GenBank/DDBJ databases">
        <authorList>
            <person name="Ryan C."/>
        </authorList>
    </citation>
    <scope>NUCLEOTIDE SEQUENCE [LARGE SCALE GENOMIC DNA]</scope>
</reference>
<keyword evidence="3" id="KW-1185">Reference proteome</keyword>
<proteinExistence type="predicted"/>
<dbReference type="Proteomes" id="UP001497457">
    <property type="component" value="Chromosome 8b"/>
</dbReference>
<dbReference type="Pfam" id="PF07893">
    <property type="entry name" value="DUF1668"/>
    <property type="match status" value="1"/>
</dbReference>
<evidence type="ECO:0000256" key="1">
    <source>
        <dbReference type="SAM" id="MobiDB-lite"/>
    </source>
</evidence>
<protein>
    <submittedName>
        <fullName evidence="2">Uncharacterized protein</fullName>
    </submittedName>
</protein>
<reference evidence="2 3" key="2">
    <citation type="submission" date="2024-10" db="EMBL/GenBank/DDBJ databases">
        <authorList>
            <person name="Ryan C."/>
        </authorList>
    </citation>
    <scope>NUCLEOTIDE SEQUENCE [LARGE SCALE GENOMIC DNA]</scope>
</reference>
<dbReference type="AlphaFoldDB" id="A0ABC9GC50"/>
<dbReference type="PANTHER" id="PTHR33085">
    <property type="entry name" value="OS12G0113100 PROTEIN-RELATED"/>
    <property type="match status" value="1"/>
</dbReference>
<evidence type="ECO:0000313" key="3">
    <source>
        <dbReference type="Proteomes" id="UP001497457"/>
    </source>
</evidence>
<gene>
    <name evidence="2" type="ORF">URODEC1_LOCUS114250</name>
</gene>